<dbReference type="InterPro" id="IPR037015">
    <property type="entry name" value="APT_N_sf"/>
</dbReference>
<protein>
    <recommendedName>
        <fullName evidence="5">Conjugal transfer mating pair stabilization protein TraN</fullName>
    </recommendedName>
</protein>
<dbReference type="SUPFAM" id="SSF56436">
    <property type="entry name" value="C-type lectin-like"/>
    <property type="match status" value="1"/>
</dbReference>
<evidence type="ECO:0000313" key="3">
    <source>
        <dbReference type="EMBL" id="MCV2883315.1"/>
    </source>
</evidence>
<keyword evidence="2" id="KW-0732">Signal</keyword>
<proteinExistence type="predicted"/>
<evidence type="ECO:0008006" key="5">
    <source>
        <dbReference type="Google" id="ProtNLM"/>
    </source>
</evidence>
<gene>
    <name evidence="3" type="ORF">OE749_01220</name>
</gene>
<feature type="chain" id="PRO_5045524728" description="Conjugal transfer mating pair stabilization protein TraN" evidence="2">
    <location>
        <begin position="24"/>
        <end position="540"/>
    </location>
</feature>
<evidence type="ECO:0000313" key="4">
    <source>
        <dbReference type="Proteomes" id="UP001652504"/>
    </source>
</evidence>
<reference evidence="3 4" key="1">
    <citation type="submission" date="2022-10" db="EMBL/GenBank/DDBJ databases">
        <title>Aestuariibacter sp. AA17 isolated from Montipora capitata coral fragment.</title>
        <authorList>
            <person name="Emsley S.A."/>
            <person name="Pfannmuller K.M."/>
            <person name="Loughran R.M."/>
            <person name="Shlafstein M."/>
            <person name="Papke E."/>
            <person name="Saw J.H."/>
            <person name="Ushijima B."/>
            <person name="Videau P."/>
        </authorList>
    </citation>
    <scope>NUCLEOTIDE SEQUENCE [LARGE SCALE GENOMIC DNA]</scope>
    <source>
        <strain evidence="3 4">AA17</strain>
    </source>
</reference>
<accession>A0ABT3A3R2</accession>
<evidence type="ECO:0000256" key="2">
    <source>
        <dbReference type="SAM" id="SignalP"/>
    </source>
</evidence>
<sequence length="540" mass="57602">MNLTTPISVLFICFILNASQALATISAKSYLYADQETCPAGYTLAPVPKTQAQREAICDVHMNDWDIARLSDNHSISGSGYQCEVVENDSRTLGHAICEPAHEIALEGDMCPSGYEHITKAEVSANPSKYCAMLPATGHALLADAFSLSGTAGHCDINPIDDGVNQVVDGETYTAPMSLCAPSNRVKKVADCPVGTELLIGSNTTNFCINEGSNTAFDHYGVDMCAASGKGDFLAIKRVYTDPLQAAPTPTLICEERTLPVYSALGTIEACPLGSERVKGQSAPDHCAYIWGELGKDVMGNDVCDGFGEFKEYIQRIPRRPGPLSFKRAKAPASVSPEIEGAYVYSRGERVALCTNELQPKRNDLGEITECPPYAELIVSPSVGNHCALKGGDPGFDIANDKDVCEKAGEGRFERYLTHASGAKLLVCSDEKQAIPEATKLVQTKLCGTNEEFIKSALFQPSVYDHCAPLNGTPGFDVNGKDVCKESGLLGFQHYSFPAGVKTLICECPSGSKGCDDSGEGPRAVTSGGNQPANLKLRAD</sequence>
<organism evidence="3 4">
    <name type="scientific">Fluctibacter corallii</name>
    <dbReference type="NCBI Taxonomy" id="2984329"/>
    <lineage>
        <taxon>Bacteria</taxon>
        <taxon>Pseudomonadati</taxon>
        <taxon>Pseudomonadota</taxon>
        <taxon>Gammaproteobacteria</taxon>
        <taxon>Alteromonadales</taxon>
        <taxon>Alteromonadaceae</taxon>
        <taxon>Fluctibacter</taxon>
    </lineage>
</organism>
<feature type="region of interest" description="Disordered" evidence="1">
    <location>
        <begin position="514"/>
        <end position="540"/>
    </location>
</feature>
<comment type="caution">
    <text evidence="3">The sequence shown here is derived from an EMBL/GenBank/DDBJ whole genome shotgun (WGS) entry which is preliminary data.</text>
</comment>
<keyword evidence="4" id="KW-1185">Reference proteome</keyword>
<dbReference type="Gene3D" id="3.10.40.10">
    <property type="entry name" value="Aerolysin/Pertussis toxin (APT), N-terminal domain"/>
    <property type="match status" value="2"/>
</dbReference>
<dbReference type="RefSeq" id="WP_263710515.1">
    <property type="nucleotide sequence ID" value="NZ_JAOWKX010000001.1"/>
</dbReference>
<evidence type="ECO:0000256" key="1">
    <source>
        <dbReference type="SAM" id="MobiDB-lite"/>
    </source>
</evidence>
<dbReference type="Proteomes" id="UP001652504">
    <property type="component" value="Unassembled WGS sequence"/>
</dbReference>
<name>A0ABT3A3R2_9ALTE</name>
<dbReference type="EMBL" id="JAOWKX010000001">
    <property type="protein sequence ID" value="MCV2883315.1"/>
    <property type="molecule type" value="Genomic_DNA"/>
</dbReference>
<dbReference type="InterPro" id="IPR016187">
    <property type="entry name" value="CTDL_fold"/>
</dbReference>
<feature type="signal peptide" evidence="2">
    <location>
        <begin position="1"/>
        <end position="23"/>
    </location>
</feature>